<dbReference type="InterPro" id="IPR010260">
    <property type="entry name" value="AlpA"/>
</dbReference>
<dbReference type="RefSeq" id="WP_193829374.1">
    <property type="nucleotide sequence ID" value="NZ_PKLF01000002.1"/>
</dbReference>
<reference evidence="1" key="1">
    <citation type="submission" date="2017-12" db="EMBL/GenBank/DDBJ databases">
        <title>Genome sequencing and analysis.</title>
        <authorList>
            <person name="Huang Y.-T."/>
        </authorList>
    </citation>
    <scope>NUCLEOTIDE SEQUENCE</scope>
    <source>
        <strain evidence="1">VGH116</strain>
    </source>
</reference>
<comment type="caution">
    <text evidence="1">The sequence shown here is derived from an EMBL/GenBank/DDBJ whole genome shotgun (WGS) entry which is preliminary data.</text>
</comment>
<dbReference type="Pfam" id="PF05930">
    <property type="entry name" value="Phage_AlpA"/>
    <property type="match status" value="1"/>
</dbReference>
<gene>
    <name evidence="1" type="ORF">CYG68_01955</name>
</gene>
<dbReference type="Gene3D" id="1.10.238.160">
    <property type="match status" value="1"/>
</dbReference>
<name>A0A8I0PRE9_MORMO</name>
<protein>
    <submittedName>
        <fullName evidence="1">AlpA family transcriptional regulator</fullName>
    </submittedName>
</protein>
<dbReference type="PANTHER" id="PTHR36154:SF1">
    <property type="entry name" value="DNA-BINDING TRANSCRIPTIONAL ACTIVATOR ALPA"/>
    <property type="match status" value="1"/>
</dbReference>
<dbReference type="EMBL" id="PKLF01000002">
    <property type="protein sequence ID" value="MBE8611191.1"/>
    <property type="molecule type" value="Genomic_DNA"/>
</dbReference>
<dbReference type="Proteomes" id="UP000650477">
    <property type="component" value="Unassembled WGS sequence"/>
</dbReference>
<sequence length="79" mass="9534">MIPLKKPIDFKEVKRIVGLSRTTIYHLEKAGDFPKRSYFSKRAVRWEESEVRQWVANRMRNRVKPDNTIDTNRLARHDH</sequence>
<organism evidence="1 2">
    <name type="scientific">Morganella morganii</name>
    <name type="common">Proteus morganii</name>
    <dbReference type="NCBI Taxonomy" id="582"/>
    <lineage>
        <taxon>Bacteria</taxon>
        <taxon>Pseudomonadati</taxon>
        <taxon>Pseudomonadota</taxon>
        <taxon>Gammaproteobacteria</taxon>
        <taxon>Enterobacterales</taxon>
        <taxon>Morganellaceae</taxon>
        <taxon>Morganella</taxon>
    </lineage>
</organism>
<evidence type="ECO:0000313" key="1">
    <source>
        <dbReference type="EMBL" id="MBE8611191.1"/>
    </source>
</evidence>
<proteinExistence type="predicted"/>
<dbReference type="InterPro" id="IPR009061">
    <property type="entry name" value="DNA-bd_dom_put_sf"/>
</dbReference>
<evidence type="ECO:0000313" key="2">
    <source>
        <dbReference type="Proteomes" id="UP000650477"/>
    </source>
</evidence>
<dbReference type="InterPro" id="IPR052931">
    <property type="entry name" value="Prophage_regulatory_activator"/>
</dbReference>
<dbReference type="SUPFAM" id="SSF46955">
    <property type="entry name" value="Putative DNA-binding domain"/>
    <property type="match status" value="1"/>
</dbReference>
<dbReference type="AlphaFoldDB" id="A0A8I0PRE9"/>
<dbReference type="PANTHER" id="PTHR36154">
    <property type="entry name" value="DNA-BINDING TRANSCRIPTIONAL ACTIVATOR ALPA"/>
    <property type="match status" value="1"/>
</dbReference>
<accession>A0A8I0PRE9</accession>